<protein>
    <submittedName>
        <fullName evidence="1">Uncharacterized protein</fullName>
    </submittedName>
</protein>
<accession>X1H1D2</accession>
<gene>
    <name evidence="1" type="ORF">S03H2_52042</name>
</gene>
<dbReference type="AlphaFoldDB" id="X1H1D2"/>
<organism evidence="1">
    <name type="scientific">marine sediment metagenome</name>
    <dbReference type="NCBI Taxonomy" id="412755"/>
    <lineage>
        <taxon>unclassified sequences</taxon>
        <taxon>metagenomes</taxon>
        <taxon>ecological metagenomes</taxon>
    </lineage>
</organism>
<name>X1H1D2_9ZZZZ</name>
<comment type="caution">
    <text evidence="1">The sequence shown here is derived from an EMBL/GenBank/DDBJ whole genome shotgun (WGS) entry which is preliminary data.</text>
</comment>
<evidence type="ECO:0000313" key="1">
    <source>
        <dbReference type="EMBL" id="GAH63242.1"/>
    </source>
</evidence>
<feature type="non-terminal residue" evidence="1">
    <location>
        <position position="1"/>
    </location>
</feature>
<reference evidence="1" key="1">
    <citation type="journal article" date="2014" name="Front. Microbiol.">
        <title>High frequency of phylogenetically diverse reductive dehalogenase-homologous genes in deep subseafloor sedimentary metagenomes.</title>
        <authorList>
            <person name="Kawai M."/>
            <person name="Futagami T."/>
            <person name="Toyoda A."/>
            <person name="Takaki Y."/>
            <person name="Nishi S."/>
            <person name="Hori S."/>
            <person name="Arai W."/>
            <person name="Tsubouchi T."/>
            <person name="Morono Y."/>
            <person name="Uchiyama I."/>
            <person name="Ito T."/>
            <person name="Fujiyama A."/>
            <person name="Inagaki F."/>
            <person name="Takami H."/>
        </authorList>
    </citation>
    <scope>NUCLEOTIDE SEQUENCE</scope>
    <source>
        <strain evidence="1">Expedition CK06-06</strain>
    </source>
</reference>
<dbReference type="EMBL" id="BARU01033050">
    <property type="protein sequence ID" value="GAH63242.1"/>
    <property type="molecule type" value="Genomic_DNA"/>
</dbReference>
<sequence length="48" mass="5741">EIYKSLIGLMIPIDIPVYTNKEFEQEKDEKYTFINSAIKVSKNLYERQ</sequence>
<proteinExistence type="predicted"/>